<dbReference type="EMBL" id="BJNV01000076">
    <property type="protein sequence ID" value="GEC97311.1"/>
    <property type="molecule type" value="Genomic_DNA"/>
</dbReference>
<proteinExistence type="predicted"/>
<evidence type="ECO:0008006" key="3">
    <source>
        <dbReference type="Google" id="ProtNLM"/>
    </source>
</evidence>
<organism evidence="1 2">
    <name type="scientific">Zoogloea ramigera</name>
    <dbReference type="NCBI Taxonomy" id="350"/>
    <lineage>
        <taxon>Bacteria</taxon>
        <taxon>Pseudomonadati</taxon>
        <taxon>Pseudomonadota</taxon>
        <taxon>Betaproteobacteria</taxon>
        <taxon>Rhodocyclales</taxon>
        <taxon>Zoogloeaceae</taxon>
        <taxon>Zoogloea</taxon>
    </lineage>
</organism>
<protein>
    <recommendedName>
        <fullName evidence="3">DUF1570 domain-containing protein</fullName>
    </recommendedName>
</protein>
<evidence type="ECO:0000313" key="2">
    <source>
        <dbReference type="Proteomes" id="UP000318422"/>
    </source>
</evidence>
<dbReference type="OrthoDB" id="286202at2"/>
<accession>A0A4Y4CWM7</accession>
<keyword evidence="2" id="KW-1185">Reference proteome</keyword>
<evidence type="ECO:0000313" key="1">
    <source>
        <dbReference type="EMBL" id="GEC97311.1"/>
    </source>
</evidence>
<name>A0A4Y4CWM7_ZOORA</name>
<gene>
    <name evidence="1" type="ORF">ZRA01_33840</name>
</gene>
<dbReference type="RefSeq" id="WP_141354494.1">
    <property type="nucleotide sequence ID" value="NZ_BJNV01000076.1"/>
</dbReference>
<dbReference type="Proteomes" id="UP000318422">
    <property type="component" value="Unassembled WGS sequence"/>
</dbReference>
<comment type="caution">
    <text evidence="1">The sequence shown here is derived from an EMBL/GenBank/DDBJ whole genome shotgun (WGS) entry which is preliminary data.</text>
</comment>
<sequence>MHKRRRFFFYKARAADWVRRGMRVPFILASVACSLAWADGSELPQKKPAGRKLGLSIQVQGGGWGRGRKESIETVLNAVADTLIARLPPGRFAAPIVVTHTDGPPVALYGRGSAGEYRIRLHARDDNWHLYAYEFAHELCHVLSNYDAQPATHRDNQWFEEALCETASLFTLRHLAQRWEAQPPGPEWVGEAARLRGFFELLIGEGHRLLPADAPLAAWLRDNEDGLRRDPYLRQKNEVLANLLLPLFEHDPDNWQALAYLNLDPADARSSLRAYLSRWYASTPPAHRALVAGVLGLLALDDVVPPSHPPGPLQASAD</sequence>
<dbReference type="AlphaFoldDB" id="A0A4Y4CWM7"/>
<reference evidence="1 2" key="1">
    <citation type="submission" date="2019-06" db="EMBL/GenBank/DDBJ databases">
        <title>Whole genome shotgun sequence of Zoogloea ramigera NBRC 15342.</title>
        <authorList>
            <person name="Hosoyama A."/>
            <person name="Uohara A."/>
            <person name="Ohji S."/>
            <person name="Ichikawa N."/>
        </authorList>
    </citation>
    <scope>NUCLEOTIDE SEQUENCE [LARGE SCALE GENOMIC DNA]</scope>
    <source>
        <strain evidence="1 2">NBRC 15342</strain>
    </source>
</reference>